<dbReference type="Proteomes" id="UP000323824">
    <property type="component" value="Chromosome"/>
</dbReference>
<feature type="transmembrane region" description="Helical" evidence="8">
    <location>
        <begin position="72"/>
        <end position="91"/>
    </location>
</feature>
<organism evidence="9 10">
    <name type="scientific">Thiospirochaeta perfilievii</name>
    <dbReference type="NCBI Taxonomy" id="252967"/>
    <lineage>
        <taxon>Bacteria</taxon>
        <taxon>Pseudomonadati</taxon>
        <taxon>Spirochaetota</taxon>
        <taxon>Spirochaetia</taxon>
        <taxon>Spirochaetales</taxon>
        <taxon>Spirochaetaceae</taxon>
        <taxon>Thiospirochaeta</taxon>
    </lineage>
</organism>
<dbReference type="AlphaFoldDB" id="A0A5C1QET6"/>
<dbReference type="EMBL" id="CP035807">
    <property type="protein sequence ID" value="QEN05898.1"/>
    <property type="molecule type" value="Genomic_DNA"/>
</dbReference>
<feature type="transmembrane region" description="Helical" evidence="8">
    <location>
        <begin position="43"/>
        <end position="66"/>
    </location>
</feature>
<feature type="transmembrane region" description="Helical" evidence="8">
    <location>
        <begin position="6"/>
        <end position="31"/>
    </location>
</feature>
<evidence type="ECO:0000313" key="9">
    <source>
        <dbReference type="EMBL" id="QEN05898.1"/>
    </source>
</evidence>
<keyword evidence="7 8" id="KW-0472">Membrane</keyword>
<evidence type="ECO:0000256" key="3">
    <source>
        <dbReference type="ARBA" id="ARBA00022475"/>
    </source>
</evidence>
<reference evidence="9 10" key="1">
    <citation type="submission" date="2019-02" db="EMBL/GenBank/DDBJ databases">
        <authorList>
            <person name="Fomenkov A."/>
            <person name="Dubinina G."/>
            <person name="Grabovich M."/>
            <person name="Vincze T."/>
            <person name="Roberts R.J."/>
        </authorList>
    </citation>
    <scope>NUCLEOTIDE SEQUENCE [LARGE SCALE GENOMIC DNA]</scope>
    <source>
        <strain evidence="9 10">P</strain>
    </source>
</reference>
<sequence>MNNKLLLFLSALGISVVSIVIQSVIFPIFFINDYMPDISLIALIYFSINYGKVFGQWLGFSTGIIFDSLSGVPFGLNTLVRLILGFFLGFFEGKIFMDKIILPCIIITLCTVAKFFLISLVGLFYPIDLNIDFFSVRYVIEIGMNILFTPIIFILFNFISKRLISNRDRV</sequence>
<name>A0A5C1QET6_9SPIO</name>
<evidence type="ECO:0000256" key="7">
    <source>
        <dbReference type="ARBA" id="ARBA00023136"/>
    </source>
</evidence>
<proteinExistence type="inferred from homology"/>
<evidence type="ECO:0000256" key="8">
    <source>
        <dbReference type="SAM" id="Phobius"/>
    </source>
</evidence>
<evidence type="ECO:0000256" key="4">
    <source>
        <dbReference type="ARBA" id="ARBA00022692"/>
    </source>
</evidence>
<keyword evidence="10" id="KW-1185">Reference proteome</keyword>
<evidence type="ECO:0000256" key="1">
    <source>
        <dbReference type="ARBA" id="ARBA00004651"/>
    </source>
</evidence>
<dbReference type="GO" id="GO:0008360">
    <property type="term" value="P:regulation of cell shape"/>
    <property type="evidence" value="ECO:0007669"/>
    <property type="project" value="UniProtKB-KW"/>
</dbReference>
<reference evidence="9 10" key="2">
    <citation type="submission" date="2019-09" db="EMBL/GenBank/DDBJ databases">
        <title>Complete Genome Sequence and Methylome Analysis of free living Spirochaetas.</title>
        <authorList>
            <person name="Leshcheva N."/>
            <person name="Mikheeva N."/>
        </authorList>
    </citation>
    <scope>NUCLEOTIDE SEQUENCE [LARGE SCALE GENOMIC DNA]</scope>
    <source>
        <strain evidence="9 10">P</strain>
    </source>
</reference>
<keyword evidence="4 8" id="KW-0812">Transmembrane</keyword>
<accession>A0A5C1QET6</accession>
<protein>
    <submittedName>
        <fullName evidence="9">Rod shape-determining protein MreD</fullName>
    </submittedName>
</protein>
<keyword evidence="6 8" id="KW-1133">Transmembrane helix</keyword>
<dbReference type="OrthoDB" id="5184389at2"/>
<evidence type="ECO:0000256" key="2">
    <source>
        <dbReference type="ARBA" id="ARBA00007776"/>
    </source>
</evidence>
<comment type="subcellular location">
    <subcellularLocation>
        <location evidence="1">Cell membrane</location>
        <topology evidence="1">Multi-pass membrane protein</topology>
    </subcellularLocation>
</comment>
<evidence type="ECO:0000256" key="6">
    <source>
        <dbReference type="ARBA" id="ARBA00022989"/>
    </source>
</evidence>
<dbReference type="RefSeq" id="WP_149569132.1">
    <property type="nucleotide sequence ID" value="NZ_CP035807.1"/>
</dbReference>
<dbReference type="GO" id="GO:0005886">
    <property type="term" value="C:plasma membrane"/>
    <property type="evidence" value="ECO:0007669"/>
    <property type="project" value="UniProtKB-SubCell"/>
</dbReference>
<keyword evidence="5" id="KW-0133">Cell shape</keyword>
<feature type="transmembrane region" description="Helical" evidence="8">
    <location>
        <begin position="100"/>
        <end position="126"/>
    </location>
</feature>
<dbReference type="NCBIfam" id="TIGR03426">
    <property type="entry name" value="shape_MreD"/>
    <property type="match status" value="1"/>
</dbReference>
<dbReference type="InterPro" id="IPR007227">
    <property type="entry name" value="Cell_shape_determining_MreD"/>
</dbReference>
<evidence type="ECO:0000313" key="10">
    <source>
        <dbReference type="Proteomes" id="UP000323824"/>
    </source>
</evidence>
<feature type="transmembrane region" description="Helical" evidence="8">
    <location>
        <begin position="138"/>
        <end position="159"/>
    </location>
</feature>
<dbReference type="KEGG" id="sper:EW093_14745"/>
<dbReference type="Pfam" id="PF04093">
    <property type="entry name" value="MreD"/>
    <property type="match status" value="1"/>
</dbReference>
<keyword evidence="3" id="KW-1003">Cell membrane</keyword>
<gene>
    <name evidence="9" type="primary">mreD</name>
    <name evidence="9" type="ORF">EW093_14745</name>
</gene>
<evidence type="ECO:0000256" key="5">
    <source>
        <dbReference type="ARBA" id="ARBA00022960"/>
    </source>
</evidence>
<comment type="similarity">
    <text evidence="2">Belongs to the MreD family.</text>
</comment>